<dbReference type="Proteomes" id="UP000478052">
    <property type="component" value="Unassembled WGS sequence"/>
</dbReference>
<protein>
    <submittedName>
        <fullName evidence="1">Uncharacterized protein</fullName>
    </submittedName>
</protein>
<dbReference type="AlphaFoldDB" id="A0A6G0XAJ2"/>
<evidence type="ECO:0000313" key="1">
    <source>
        <dbReference type="EMBL" id="KAF0737125.1"/>
    </source>
</evidence>
<dbReference type="EMBL" id="VUJU01008002">
    <property type="protein sequence ID" value="KAF0737125.1"/>
    <property type="molecule type" value="Genomic_DNA"/>
</dbReference>
<evidence type="ECO:0000313" key="2">
    <source>
        <dbReference type="Proteomes" id="UP000478052"/>
    </source>
</evidence>
<reference evidence="1 2" key="1">
    <citation type="submission" date="2019-08" db="EMBL/GenBank/DDBJ databases">
        <title>Whole genome of Aphis craccivora.</title>
        <authorList>
            <person name="Voronova N.V."/>
            <person name="Shulinski R.S."/>
            <person name="Bandarenka Y.V."/>
            <person name="Zhorov D.G."/>
            <person name="Warner D."/>
        </authorList>
    </citation>
    <scope>NUCLEOTIDE SEQUENCE [LARGE SCALE GENOMIC DNA]</scope>
    <source>
        <strain evidence="1">180601</strain>
        <tissue evidence="1">Whole Body</tissue>
    </source>
</reference>
<comment type="caution">
    <text evidence="1">The sequence shown here is derived from an EMBL/GenBank/DDBJ whole genome shotgun (WGS) entry which is preliminary data.</text>
</comment>
<proteinExistence type="predicted"/>
<accession>A0A6G0XAJ2</accession>
<sequence>MLRMCRNNASIFNFSSFSGLKVNLVGALRNFQKHREKQKKKNEGKTGIFTQNQFSIKSIFLYTTNAFIFVTHGFSGLGSLRSHRAIRNYVTKNLYLANLPDVGGIIYNEKKPHVYLMYFDCVNLYSKSMLASILLKDLKWCDDFSLDVTKIDDDAPIGYILEVDVDYSEKLHDDHWDLPFLPQNKNANNIK</sequence>
<gene>
    <name evidence="1" type="ORF">FWK35_00025808</name>
</gene>
<dbReference type="OrthoDB" id="2419244at2759"/>
<organism evidence="1 2">
    <name type="scientific">Aphis craccivora</name>
    <name type="common">Cowpea aphid</name>
    <dbReference type="NCBI Taxonomy" id="307492"/>
    <lineage>
        <taxon>Eukaryota</taxon>
        <taxon>Metazoa</taxon>
        <taxon>Ecdysozoa</taxon>
        <taxon>Arthropoda</taxon>
        <taxon>Hexapoda</taxon>
        <taxon>Insecta</taxon>
        <taxon>Pterygota</taxon>
        <taxon>Neoptera</taxon>
        <taxon>Paraneoptera</taxon>
        <taxon>Hemiptera</taxon>
        <taxon>Sternorrhyncha</taxon>
        <taxon>Aphidomorpha</taxon>
        <taxon>Aphidoidea</taxon>
        <taxon>Aphididae</taxon>
        <taxon>Aphidini</taxon>
        <taxon>Aphis</taxon>
        <taxon>Aphis</taxon>
    </lineage>
</organism>
<name>A0A6G0XAJ2_APHCR</name>
<keyword evidence="2" id="KW-1185">Reference proteome</keyword>